<protein>
    <submittedName>
        <fullName evidence="2">Uncharacterized protein</fullName>
    </submittedName>
</protein>
<feature type="transmembrane region" description="Helical" evidence="1">
    <location>
        <begin position="164"/>
        <end position="184"/>
    </location>
</feature>
<proteinExistence type="predicted"/>
<name>A0A7R8VWY4_TIMDO</name>
<reference evidence="2" key="1">
    <citation type="submission" date="2020-11" db="EMBL/GenBank/DDBJ databases">
        <authorList>
            <person name="Tran Van P."/>
        </authorList>
    </citation>
    <scope>NUCLEOTIDE SEQUENCE</scope>
</reference>
<feature type="transmembrane region" description="Helical" evidence="1">
    <location>
        <begin position="196"/>
        <end position="217"/>
    </location>
</feature>
<organism evidence="2">
    <name type="scientific">Timema douglasi</name>
    <name type="common">Walking stick</name>
    <dbReference type="NCBI Taxonomy" id="61478"/>
    <lineage>
        <taxon>Eukaryota</taxon>
        <taxon>Metazoa</taxon>
        <taxon>Ecdysozoa</taxon>
        <taxon>Arthropoda</taxon>
        <taxon>Hexapoda</taxon>
        <taxon>Insecta</taxon>
        <taxon>Pterygota</taxon>
        <taxon>Neoptera</taxon>
        <taxon>Polyneoptera</taxon>
        <taxon>Phasmatodea</taxon>
        <taxon>Timematodea</taxon>
        <taxon>Timematoidea</taxon>
        <taxon>Timematidae</taxon>
        <taxon>Timema</taxon>
    </lineage>
</organism>
<dbReference type="EMBL" id="OA572079">
    <property type="protein sequence ID" value="CAD7204323.1"/>
    <property type="molecule type" value="Genomic_DNA"/>
</dbReference>
<keyword evidence="1" id="KW-0812">Transmembrane</keyword>
<dbReference type="AlphaFoldDB" id="A0A7R8VWY4"/>
<gene>
    <name evidence="2" type="ORF">TDIB3V08_LOCUS10482</name>
</gene>
<feature type="transmembrane region" description="Helical" evidence="1">
    <location>
        <begin position="223"/>
        <end position="249"/>
    </location>
</feature>
<evidence type="ECO:0000313" key="2">
    <source>
        <dbReference type="EMBL" id="CAD7204323.1"/>
    </source>
</evidence>
<sequence>MYATPKCTNPISFPWRLFSCIDNGEYEGDGRSLFETPPAQSAGVSLVLLLVMVQQQQHELGCETYVAFLTPVFVCRPERDPAFQTFELNFLFSEREMAEELHLGREARAAVRTVETWGLYVGFVMADEHVSLREPFRAHDAPVFGLYVGVIMVNKMLLDGELLIAYAALVSTRFDCIIAITPRCTSPSAVVTLPDLLNLVVNLVLVQLGGFMCLFGVTPHDVITIPILPLITIISNIPLYGFFLLINLFRVTLFKSQLFVEINASYQFGRILAHFSENQWGRDDEGSILEVIYPHLHGRRRGNHLGSLAQEQIGTVKLVEVNPHLRGGRVENHLGETPLSSPDRDSNLDLPVLSSQAQHDKRVSRLRHRGGGEVDLSNSGRTSIVRHLKQRKHLLAVNAATSSSTQTLGHDDRILVPLNASSMFTANRVGRSLILLSRLKVASLTPQSPWYFVSAPGGEYSSLSRLAVELFYDLISQAGLYIYQTWLGQEKEETGN</sequence>
<accession>A0A7R8VWY4</accession>
<keyword evidence="1" id="KW-1133">Transmembrane helix</keyword>
<evidence type="ECO:0000256" key="1">
    <source>
        <dbReference type="SAM" id="Phobius"/>
    </source>
</evidence>
<keyword evidence="1" id="KW-0472">Membrane</keyword>